<sequence>MISTQIFTTRHGTVSLLFFLFFFFVLSLSPAAAQPSPPDNMYARFSPSMAVIIAVLVAALFFMGFFSIYIRHCYDAGPSVSRGGLSLRGRRAAAARGLDASVIEALPTFSYSEVKDHKIGKGALECAVCLNEFEDDETLRLLPKCDHVFHPDCIDAWLASHTTCPVCRANLAPQTGADPVQPDEIDPPVEAVERSDQSRDDEIVIQVDEDEYHPQTAERNPSFETPNRPVRTWSIRRPKLLGFGKFRSHSTGHSLVQPGENLERFTLRLPEGVRKEVMDRAMLKRTRSFAAGLQREGSSRKGYRTGGEEGSSRAGRSYKRLEVPGRGANSDRWVFFTRGLSFRSPRVVADSGEGSSSKRSGGKTPVKMPSFKCLEPKTEGDENRPFSEPPAV</sequence>
<evidence type="ECO:0000259" key="18">
    <source>
        <dbReference type="PROSITE" id="PS50089"/>
    </source>
</evidence>
<dbReference type="InterPro" id="IPR013083">
    <property type="entry name" value="Znf_RING/FYVE/PHD"/>
</dbReference>
<keyword evidence="7" id="KW-0479">Metal-binding</keyword>
<dbReference type="PANTHER" id="PTHR14155:SF263">
    <property type="entry name" value="E3 UBIQUITIN-PROTEIN LIGASE ATL6"/>
    <property type="match status" value="1"/>
</dbReference>
<dbReference type="PROSITE" id="PS50089">
    <property type="entry name" value="ZF_RING_2"/>
    <property type="match status" value="1"/>
</dbReference>
<dbReference type="AlphaFoldDB" id="A0ABD1GSJ4"/>
<comment type="subcellular location">
    <subcellularLocation>
        <location evidence="2">Membrane</location>
        <topology evidence="2">Single-pass membrane protein</topology>
    </subcellularLocation>
</comment>
<organism evidence="19 20">
    <name type="scientific">Salvia divinorum</name>
    <name type="common">Maria pastora</name>
    <name type="synonym">Diviner's sage</name>
    <dbReference type="NCBI Taxonomy" id="28513"/>
    <lineage>
        <taxon>Eukaryota</taxon>
        <taxon>Viridiplantae</taxon>
        <taxon>Streptophyta</taxon>
        <taxon>Embryophyta</taxon>
        <taxon>Tracheophyta</taxon>
        <taxon>Spermatophyta</taxon>
        <taxon>Magnoliopsida</taxon>
        <taxon>eudicotyledons</taxon>
        <taxon>Gunneridae</taxon>
        <taxon>Pentapetalae</taxon>
        <taxon>asterids</taxon>
        <taxon>lamiids</taxon>
        <taxon>Lamiales</taxon>
        <taxon>Lamiaceae</taxon>
        <taxon>Nepetoideae</taxon>
        <taxon>Mentheae</taxon>
        <taxon>Salviinae</taxon>
        <taxon>Salvia</taxon>
        <taxon>Salvia subgen. Calosphace</taxon>
    </lineage>
</organism>
<evidence type="ECO:0000256" key="8">
    <source>
        <dbReference type="ARBA" id="ARBA00022771"/>
    </source>
</evidence>
<keyword evidence="11 16" id="KW-1133">Transmembrane helix</keyword>
<evidence type="ECO:0000256" key="13">
    <source>
        <dbReference type="ARBA" id="ARBA00024209"/>
    </source>
</evidence>
<evidence type="ECO:0000256" key="15">
    <source>
        <dbReference type="SAM" id="MobiDB-lite"/>
    </source>
</evidence>
<name>A0ABD1GSJ4_SALDI</name>
<evidence type="ECO:0000256" key="2">
    <source>
        <dbReference type="ARBA" id="ARBA00004167"/>
    </source>
</evidence>
<evidence type="ECO:0000256" key="9">
    <source>
        <dbReference type="ARBA" id="ARBA00022786"/>
    </source>
</evidence>
<dbReference type="GO" id="GO:0061630">
    <property type="term" value="F:ubiquitin protein ligase activity"/>
    <property type="evidence" value="ECO:0007669"/>
    <property type="project" value="UniProtKB-EC"/>
</dbReference>
<reference evidence="19 20" key="1">
    <citation type="submission" date="2024-06" db="EMBL/GenBank/DDBJ databases">
        <title>A chromosome level genome sequence of Diviner's sage (Salvia divinorum).</title>
        <authorList>
            <person name="Ford S.A."/>
            <person name="Ro D.-K."/>
            <person name="Ness R.W."/>
            <person name="Phillips M.A."/>
        </authorList>
    </citation>
    <scope>NUCLEOTIDE SEQUENCE [LARGE SCALE GENOMIC DNA]</scope>
    <source>
        <strain evidence="19">SAF-2024a</strain>
        <tissue evidence="19">Leaf</tissue>
    </source>
</reference>
<keyword evidence="12 16" id="KW-0472">Membrane</keyword>
<dbReference type="InterPro" id="IPR001841">
    <property type="entry name" value="Znf_RING"/>
</dbReference>
<evidence type="ECO:0000256" key="4">
    <source>
        <dbReference type="ARBA" id="ARBA00012483"/>
    </source>
</evidence>
<evidence type="ECO:0000256" key="10">
    <source>
        <dbReference type="ARBA" id="ARBA00022833"/>
    </source>
</evidence>
<comment type="similarity">
    <text evidence="13">Belongs to the RING-type zinc finger family. ATL subfamily.</text>
</comment>
<dbReference type="InterPro" id="IPR053238">
    <property type="entry name" value="RING-H2_zinc_finger"/>
</dbReference>
<feature type="region of interest" description="Disordered" evidence="15">
    <location>
        <begin position="290"/>
        <end position="323"/>
    </location>
</feature>
<keyword evidence="17" id="KW-0732">Signal</keyword>
<evidence type="ECO:0000256" key="12">
    <source>
        <dbReference type="ARBA" id="ARBA00023136"/>
    </source>
</evidence>
<dbReference type="EC" id="2.3.2.27" evidence="4"/>
<dbReference type="FunFam" id="3.30.40.10:FF:000187">
    <property type="entry name" value="E3 ubiquitin-protein ligase ATL6"/>
    <property type="match status" value="1"/>
</dbReference>
<keyword evidence="8 14" id="KW-0863">Zinc-finger</keyword>
<evidence type="ECO:0000256" key="17">
    <source>
        <dbReference type="SAM" id="SignalP"/>
    </source>
</evidence>
<evidence type="ECO:0000313" key="19">
    <source>
        <dbReference type="EMBL" id="KAL1546054.1"/>
    </source>
</evidence>
<dbReference type="PANTHER" id="PTHR14155">
    <property type="entry name" value="RING FINGER DOMAIN-CONTAINING"/>
    <property type="match status" value="1"/>
</dbReference>
<evidence type="ECO:0000256" key="1">
    <source>
        <dbReference type="ARBA" id="ARBA00000900"/>
    </source>
</evidence>
<keyword evidence="6 16" id="KW-0812">Transmembrane</keyword>
<evidence type="ECO:0000256" key="7">
    <source>
        <dbReference type="ARBA" id="ARBA00022723"/>
    </source>
</evidence>
<keyword evidence="5 19" id="KW-0808">Transferase</keyword>
<feature type="region of interest" description="Disordered" evidence="15">
    <location>
        <begin position="346"/>
        <end position="392"/>
    </location>
</feature>
<evidence type="ECO:0000256" key="6">
    <source>
        <dbReference type="ARBA" id="ARBA00022692"/>
    </source>
</evidence>
<dbReference type="Gene3D" id="3.30.40.10">
    <property type="entry name" value="Zinc/RING finger domain, C3HC4 (zinc finger)"/>
    <property type="match status" value="1"/>
</dbReference>
<evidence type="ECO:0000256" key="3">
    <source>
        <dbReference type="ARBA" id="ARBA00004906"/>
    </source>
</evidence>
<comment type="catalytic activity">
    <reaction evidence="1">
        <text>S-ubiquitinyl-[E2 ubiquitin-conjugating enzyme]-L-cysteine + [acceptor protein]-L-lysine = [E2 ubiquitin-conjugating enzyme]-L-cysteine + N(6)-ubiquitinyl-[acceptor protein]-L-lysine.</text>
        <dbReference type="EC" id="2.3.2.27"/>
    </reaction>
</comment>
<feature type="chain" id="PRO_5044776996" description="RING-type E3 ubiquitin transferase" evidence="17">
    <location>
        <begin position="34"/>
        <end position="392"/>
    </location>
</feature>
<protein>
    <recommendedName>
        <fullName evidence="4">RING-type E3 ubiquitin transferase</fullName>
        <ecNumber evidence="4">2.3.2.27</ecNumber>
    </recommendedName>
</protein>
<feature type="domain" description="RING-type" evidence="18">
    <location>
        <begin position="126"/>
        <end position="168"/>
    </location>
</feature>
<gene>
    <name evidence="19" type="ORF">AAHA92_22708</name>
</gene>
<evidence type="ECO:0000256" key="14">
    <source>
        <dbReference type="PROSITE-ProRule" id="PRU00175"/>
    </source>
</evidence>
<feature type="compositionally biased region" description="Low complexity" evidence="15">
    <location>
        <begin position="351"/>
        <end position="363"/>
    </location>
</feature>
<dbReference type="SMART" id="SM00184">
    <property type="entry name" value="RING"/>
    <property type="match status" value="1"/>
</dbReference>
<dbReference type="Proteomes" id="UP001567538">
    <property type="component" value="Unassembled WGS sequence"/>
</dbReference>
<dbReference type="Pfam" id="PF13639">
    <property type="entry name" value="zf-RING_2"/>
    <property type="match status" value="1"/>
</dbReference>
<feature type="compositionally biased region" description="Basic and acidic residues" evidence="15">
    <location>
        <begin position="374"/>
        <end position="385"/>
    </location>
</feature>
<evidence type="ECO:0000256" key="5">
    <source>
        <dbReference type="ARBA" id="ARBA00022679"/>
    </source>
</evidence>
<evidence type="ECO:0000256" key="11">
    <source>
        <dbReference type="ARBA" id="ARBA00022989"/>
    </source>
</evidence>
<dbReference type="CDD" id="cd16461">
    <property type="entry name" value="RING-H2_EL5-like"/>
    <property type="match status" value="1"/>
</dbReference>
<dbReference type="SUPFAM" id="SSF57850">
    <property type="entry name" value="RING/U-box"/>
    <property type="match status" value="1"/>
</dbReference>
<dbReference type="GO" id="GO:0016020">
    <property type="term" value="C:membrane"/>
    <property type="evidence" value="ECO:0007669"/>
    <property type="project" value="UniProtKB-SubCell"/>
</dbReference>
<keyword evidence="10" id="KW-0862">Zinc</keyword>
<comment type="caution">
    <text evidence="19">The sequence shown here is derived from an EMBL/GenBank/DDBJ whole genome shotgun (WGS) entry which is preliminary data.</text>
</comment>
<keyword evidence="9" id="KW-0833">Ubl conjugation pathway</keyword>
<keyword evidence="20" id="KW-1185">Reference proteome</keyword>
<dbReference type="EMBL" id="JBEAFC010000008">
    <property type="protein sequence ID" value="KAL1546054.1"/>
    <property type="molecule type" value="Genomic_DNA"/>
</dbReference>
<evidence type="ECO:0000256" key="16">
    <source>
        <dbReference type="SAM" id="Phobius"/>
    </source>
</evidence>
<comment type="pathway">
    <text evidence="3">Protein modification; protein ubiquitination.</text>
</comment>
<proteinExistence type="inferred from homology"/>
<evidence type="ECO:0000313" key="20">
    <source>
        <dbReference type="Proteomes" id="UP001567538"/>
    </source>
</evidence>
<feature type="transmembrane region" description="Helical" evidence="16">
    <location>
        <begin position="49"/>
        <end position="70"/>
    </location>
</feature>
<dbReference type="GO" id="GO:0008270">
    <property type="term" value="F:zinc ion binding"/>
    <property type="evidence" value="ECO:0007669"/>
    <property type="project" value="UniProtKB-KW"/>
</dbReference>
<accession>A0ABD1GSJ4</accession>
<keyword evidence="19" id="KW-0012">Acyltransferase</keyword>
<feature type="signal peptide" evidence="17">
    <location>
        <begin position="1"/>
        <end position="33"/>
    </location>
</feature>